<sequence>MTKEYYIGLMSGTSVDGIDAGLYDLSGKRPQVIDFYYQPFSRQVKQKIHTLCNNHQSVSLLNYGELDNQLGLLYAEACLKLLHQAKVNANEVTAIGNHGQTIFHSPNSKFPFTLQIGDANIISQKTGITTITDFRRRDIAAGGQGAPLVPTFHQAMFQTDKENRVIVNIGGIANLTILPKNTQGTILGFDTGPGNTLMDYWILEHQNSYYDNNGEWAATGNIQPELLKQLKKDAYFSSLPPKSTGTDYFSSTWLTKILNNQATSYCPEDVQRTLCQLTAETIAEAIQKFAPETEQIFVCGGGTYNKSLRMALDKLLNYPIASTETQGVPPDQVEAMAFSWLAKRTLEGLTGNLPETTGAKQAVILGGIYQA</sequence>
<proteinExistence type="inferred from homology"/>
<dbReference type="EMBL" id="LPUF01000001">
    <property type="protein sequence ID" value="OQK16339.1"/>
    <property type="molecule type" value="Genomic_DNA"/>
</dbReference>
<evidence type="ECO:0000256" key="1">
    <source>
        <dbReference type="HAMAP-Rule" id="MF_01270"/>
    </source>
</evidence>
<dbReference type="Proteomes" id="UP000191980">
    <property type="component" value="Unassembled WGS sequence"/>
</dbReference>
<dbReference type="UniPathway" id="UPA00343"/>
<comment type="pathway">
    <text evidence="1">Amino-sugar metabolism; 1,6-anhydro-N-acetylmuramate degradation.</text>
</comment>
<dbReference type="InterPro" id="IPR005338">
    <property type="entry name" value="Anhydro_N_Ac-Mur_kinase"/>
</dbReference>
<accession>A0A1V8M454</accession>
<keyword evidence="3" id="KW-1185">Reference proteome</keyword>
<dbReference type="AlphaFoldDB" id="A0A1V8M454"/>
<dbReference type="PANTHER" id="PTHR30605:SF0">
    <property type="entry name" value="ANHYDRO-N-ACETYLMURAMIC ACID KINASE"/>
    <property type="match status" value="1"/>
</dbReference>
<comment type="catalytic activity">
    <reaction evidence="1">
        <text>1,6-anhydro-N-acetyl-beta-muramate + ATP + H2O = N-acetyl-D-muramate 6-phosphate + ADP + H(+)</text>
        <dbReference type="Rhea" id="RHEA:24952"/>
        <dbReference type="ChEBI" id="CHEBI:15377"/>
        <dbReference type="ChEBI" id="CHEBI:15378"/>
        <dbReference type="ChEBI" id="CHEBI:30616"/>
        <dbReference type="ChEBI" id="CHEBI:58690"/>
        <dbReference type="ChEBI" id="CHEBI:58722"/>
        <dbReference type="ChEBI" id="CHEBI:456216"/>
        <dbReference type="EC" id="2.7.1.170"/>
    </reaction>
</comment>
<dbReference type="NCBIfam" id="NF007139">
    <property type="entry name" value="PRK09585.1-3"/>
    <property type="match status" value="1"/>
</dbReference>
<dbReference type="Gene3D" id="3.30.420.40">
    <property type="match status" value="2"/>
</dbReference>
<keyword evidence="1" id="KW-0067">ATP-binding</keyword>
<dbReference type="HAMAP" id="MF_01270">
    <property type="entry name" value="AnhMurNAc_kinase"/>
    <property type="match status" value="1"/>
</dbReference>
<keyword evidence="1" id="KW-0547">Nucleotide-binding</keyword>
<organism evidence="2 3">
    <name type="scientific">Methyloprofundus sedimenti</name>
    <dbReference type="NCBI Taxonomy" id="1420851"/>
    <lineage>
        <taxon>Bacteria</taxon>
        <taxon>Pseudomonadati</taxon>
        <taxon>Pseudomonadota</taxon>
        <taxon>Gammaproteobacteria</taxon>
        <taxon>Methylococcales</taxon>
        <taxon>Methylococcaceae</taxon>
        <taxon>Methyloprofundus</taxon>
    </lineage>
</organism>
<dbReference type="GO" id="GO:0005524">
    <property type="term" value="F:ATP binding"/>
    <property type="evidence" value="ECO:0007669"/>
    <property type="project" value="UniProtKB-UniRule"/>
</dbReference>
<dbReference type="GO" id="GO:0006040">
    <property type="term" value="P:amino sugar metabolic process"/>
    <property type="evidence" value="ECO:0007669"/>
    <property type="project" value="InterPro"/>
</dbReference>
<dbReference type="UniPathway" id="UPA00544"/>
<dbReference type="GO" id="GO:0097175">
    <property type="term" value="P:1,6-anhydro-N-acetyl-beta-muramic acid catabolic process"/>
    <property type="evidence" value="ECO:0007669"/>
    <property type="project" value="UniProtKB-UniRule"/>
</dbReference>
<dbReference type="PANTHER" id="PTHR30605">
    <property type="entry name" value="ANHYDRO-N-ACETYLMURAMIC ACID KINASE"/>
    <property type="match status" value="1"/>
</dbReference>
<keyword evidence="1" id="KW-0119">Carbohydrate metabolism</keyword>
<dbReference type="NCBIfam" id="NF007148">
    <property type="entry name" value="PRK09585.3-2"/>
    <property type="match status" value="1"/>
</dbReference>
<dbReference type="SUPFAM" id="SSF53067">
    <property type="entry name" value="Actin-like ATPase domain"/>
    <property type="match status" value="1"/>
</dbReference>
<comment type="function">
    <text evidence="1">Catalyzes the specific phosphorylation of 1,6-anhydro-N-acetylmuramic acid (anhMurNAc) with the simultaneous cleavage of the 1,6-anhydro ring, generating MurNAc-6-P. Is required for the utilization of anhMurNAc either imported from the medium or derived from its own cell wall murein, and thus plays a role in cell wall recycling.</text>
</comment>
<dbReference type="EC" id="2.7.1.170" evidence="1"/>
<dbReference type="InterPro" id="IPR043129">
    <property type="entry name" value="ATPase_NBD"/>
</dbReference>
<evidence type="ECO:0000313" key="2">
    <source>
        <dbReference type="EMBL" id="OQK16339.1"/>
    </source>
</evidence>
<dbReference type="Pfam" id="PF03702">
    <property type="entry name" value="AnmK"/>
    <property type="match status" value="1"/>
</dbReference>
<keyword evidence="1" id="KW-0808">Transferase</keyword>
<dbReference type="RefSeq" id="WP_080520965.1">
    <property type="nucleotide sequence ID" value="NZ_LPUF01000001.1"/>
</dbReference>
<dbReference type="OrthoDB" id="9763949at2"/>
<keyword evidence="1 2" id="KW-0418">Kinase</keyword>
<dbReference type="GO" id="GO:0016773">
    <property type="term" value="F:phosphotransferase activity, alcohol group as acceptor"/>
    <property type="evidence" value="ECO:0007669"/>
    <property type="project" value="UniProtKB-UniRule"/>
</dbReference>
<dbReference type="CDD" id="cd24050">
    <property type="entry name" value="ASKHA_NBD_ANMK"/>
    <property type="match status" value="1"/>
</dbReference>
<dbReference type="GO" id="GO:0009254">
    <property type="term" value="P:peptidoglycan turnover"/>
    <property type="evidence" value="ECO:0007669"/>
    <property type="project" value="UniProtKB-UniRule"/>
</dbReference>
<comment type="caution">
    <text evidence="2">The sequence shown here is derived from an EMBL/GenBank/DDBJ whole genome shotgun (WGS) entry which is preliminary data.</text>
</comment>
<comment type="similarity">
    <text evidence="1">Belongs to the anhydro-N-acetylmuramic acid kinase family.</text>
</comment>
<dbReference type="STRING" id="1420851.AU255_00020"/>
<dbReference type="GO" id="GO:0016301">
    <property type="term" value="F:kinase activity"/>
    <property type="evidence" value="ECO:0007669"/>
    <property type="project" value="UniProtKB-KW"/>
</dbReference>
<comment type="pathway">
    <text evidence="1">Cell wall biogenesis; peptidoglycan recycling.</text>
</comment>
<name>A0A1V8M454_9GAMM</name>
<gene>
    <name evidence="1" type="primary">anmK</name>
    <name evidence="2" type="ORF">AU255_00020</name>
</gene>
<reference evidence="2 3" key="1">
    <citation type="submission" date="2015-12" db="EMBL/GenBank/DDBJ databases">
        <authorList>
            <person name="Shamseldin A."/>
            <person name="Moawad H."/>
            <person name="Abd El-Rahim W.M."/>
            <person name="Sadowsky M.J."/>
        </authorList>
    </citation>
    <scope>NUCLEOTIDE SEQUENCE [LARGE SCALE GENOMIC DNA]</scope>
    <source>
        <strain evidence="2 3">WF1</strain>
    </source>
</reference>
<feature type="binding site" evidence="1">
    <location>
        <begin position="12"/>
        <end position="19"/>
    </location>
    <ligand>
        <name>ATP</name>
        <dbReference type="ChEBI" id="CHEBI:30616"/>
    </ligand>
</feature>
<evidence type="ECO:0000313" key="3">
    <source>
        <dbReference type="Proteomes" id="UP000191980"/>
    </source>
</evidence>
<protein>
    <recommendedName>
        <fullName evidence="1">Anhydro-N-acetylmuramic acid kinase</fullName>
        <ecNumber evidence="1">2.7.1.170</ecNumber>
    </recommendedName>
    <alternativeName>
        <fullName evidence="1">AnhMurNAc kinase</fullName>
    </alternativeName>
</protein>